<dbReference type="InterPro" id="IPR015919">
    <property type="entry name" value="Cadherin-like_sf"/>
</dbReference>
<dbReference type="FunFam" id="2.60.40.60:FF:000097">
    <property type="entry name" value="cadherin-12 isoform X1"/>
    <property type="match status" value="1"/>
</dbReference>
<evidence type="ECO:0000256" key="10">
    <source>
        <dbReference type="ARBA" id="ARBA00023136"/>
    </source>
</evidence>
<dbReference type="InterPro" id="IPR020894">
    <property type="entry name" value="Cadherin_CS"/>
</dbReference>
<keyword evidence="6" id="KW-0677">Repeat</keyword>
<keyword evidence="9" id="KW-1133">Transmembrane helix</keyword>
<evidence type="ECO:0000256" key="14">
    <source>
        <dbReference type="RuleBase" id="RU003318"/>
    </source>
</evidence>
<evidence type="ECO:0000256" key="17">
    <source>
        <dbReference type="SAM" id="SignalP"/>
    </source>
</evidence>
<feature type="region of interest" description="Disordered" evidence="16">
    <location>
        <begin position="721"/>
        <end position="742"/>
    </location>
</feature>
<evidence type="ECO:0000256" key="11">
    <source>
        <dbReference type="ARBA" id="ARBA00023180"/>
    </source>
</evidence>
<evidence type="ECO:0000256" key="8">
    <source>
        <dbReference type="ARBA" id="ARBA00022889"/>
    </source>
</evidence>
<evidence type="ECO:0000256" key="3">
    <source>
        <dbReference type="ARBA" id="ARBA00022692"/>
    </source>
</evidence>
<evidence type="ECO:0000256" key="12">
    <source>
        <dbReference type="ARBA" id="ARBA00069585"/>
    </source>
</evidence>
<evidence type="ECO:0000256" key="9">
    <source>
        <dbReference type="ARBA" id="ARBA00022989"/>
    </source>
</evidence>
<sequence length="762" mass="84603">MSMPSVLAVAMVFFMIPGGVLSDMRGTQGLEAQQLAQGSTHLHRRLKRGWIWKQLFVPEEDPTPRVIGQLKSDSDQGESFIKYILSGEGAGDVFEINEYTGEIRTLKKLDREEKAFYVLQAQAINRWSNEPEEPQSEFIITVQDINDNVPQFQNEPYVSSIPEMCPIGTTVAQVTATDADDPMFGNNAKLIYSILQGEPYFSVEPKTGIIVTSWQNMDREAREQYQVVVQVKDMLGLSGGYSSSTTVTVSLTDVNDNGPTFQQHLYTFAVPENAAIGTTVGRIMAEDGDTGINAKMTYSLEGELEESTFIIKTDPATQEGVILLAKPLDFEVKRRFDMTAEAVNDHVDTRFLSLDDFTDRTTVKVIVKDEDEPPVFLSPVYEWKLPENAAVGTVVGSVSARDTDTVNNPIRYSVDKRSDITKAFKIDPNNGTITVAKSLDRETAAWHNVTVEAKETSKENSQTGFSILDINDNVPRLARDYQPYICEGTQAGELIQLLSAVDPDDPVEGHHFYFSMVPEKRINPNFTIRDNQDNTAGIVARRSTFTRKDRTQYLLPVVVADSGSPVLSGTSTLTISVCSCQPAGHCPTGGVEALALSMGVSLQTLLGILFCLVEVKELELPETVSQKVFYYGESGVGGGELDFCQPTVPMRPHPRRRERRMRREDVRASIRMSLRESHLIGPEDEVFKQFILDRLAEADQDPYALPFDYLQIYAYEGSGSPTGSLSSLDSSTLESDQSVCSPRPSLARLTPWYGAREEDTLF</sequence>
<evidence type="ECO:0000256" key="13">
    <source>
        <dbReference type="PROSITE-ProRule" id="PRU00043"/>
    </source>
</evidence>
<dbReference type="GO" id="GO:0000902">
    <property type="term" value="P:cell morphogenesis"/>
    <property type="evidence" value="ECO:0007669"/>
    <property type="project" value="TreeGrafter"/>
</dbReference>
<evidence type="ECO:0000256" key="15">
    <source>
        <dbReference type="RuleBase" id="RU004357"/>
    </source>
</evidence>
<dbReference type="FunFam" id="2.60.40.60:FF:000012">
    <property type="entry name" value="Cadherin 24"/>
    <property type="match status" value="1"/>
</dbReference>
<feature type="signal peptide" evidence="17">
    <location>
        <begin position="1"/>
        <end position="22"/>
    </location>
</feature>
<dbReference type="Pfam" id="PF01049">
    <property type="entry name" value="CADH_Y-type_LIR"/>
    <property type="match status" value="1"/>
</dbReference>
<dbReference type="InterPro" id="IPR027397">
    <property type="entry name" value="Catenin-bd_sf"/>
</dbReference>
<dbReference type="GO" id="GO:0007156">
    <property type="term" value="P:homophilic cell adhesion via plasma membrane adhesion molecules"/>
    <property type="evidence" value="ECO:0007669"/>
    <property type="project" value="InterPro"/>
</dbReference>
<feature type="chain" id="PRO_5018671794" description="Cadherin-12" evidence="17">
    <location>
        <begin position="23"/>
        <end position="762"/>
    </location>
</feature>
<protein>
    <recommendedName>
        <fullName evidence="12">Cadherin-12</fullName>
    </recommendedName>
</protein>
<keyword evidence="5 17" id="KW-0732">Signal</keyword>
<dbReference type="Proteomes" id="UP000261580">
    <property type="component" value="Unassembled WGS sequence"/>
</dbReference>
<keyword evidence="3 14" id="KW-0812">Transmembrane</keyword>
<accession>A0A3Q4HH22</accession>
<dbReference type="GO" id="GO:0016339">
    <property type="term" value="P:calcium-dependent cell-cell adhesion via plasma membrane cell adhesion molecules"/>
    <property type="evidence" value="ECO:0007669"/>
    <property type="project" value="TreeGrafter"/>
</dbReference>
<dbReference type="GO" id="GO:0045296">
    <property type="term" value="F:cadherin binding"/>
    <property type="evidence" value="ECO:0007669"/>
    <property type="project" value="TreeGrafter"/>
</dbReference>
<evidence type="ECO:0000256" key="5">
    <source>
        <dbReference type="ARBA" id="ARBA00022729"/>
    </source>
</evidence>
<dbReference type="Bgee" id="ENSNBRG00000011895">
    <property type="expression patterns" value="Expressed in muscle tissue and 2 other cell types or tissues"/>
</dbReference>
<feature type="compositionally biased region" description="Low complexity" evidence="16">
    <location>
        <begin position="721"/>
        <end position="738"/>
    </location>
</feature>
<keyword evidence="2" id="KW-1003">Cell membrane</keyword>
<dbReference type="GO" id="GO:0016477">
    <property type="term" value="P:cell migration"/>
    <property type="evidence" value="ECO:0007669"/>
    <property type="project" value="TreeGrafter"/>
</dbReference>
<dbReference type="SMART" id="SM00112">
    <property type="entry name" value="CA"/>
    <property type="match status" value="5"/>
</dbReference>
<feature type="domain" description="Cadherin" evidence="18">
    <location>
        <begin position="477"/>
        <end position="589"/>
    </location>
</feature>
<dbReference type="GO" id="GO:0005912">
    <property type="term" value="C:adherens junction"/>
    <property type="evidence" value="ECO:0007669"/>
    <property type="project" value="TreeGrafter"/>
</dbReference>
<dbReference type="PANTHER" id="PTHR24027:SF323">
    <property type="entry name" value="CADHERIN-19"/>
    <property type="match status" value="1"/>
</dbReference>
<evidence type="ECO:0000256" key="6">
    <source>
        <dbReference type="ARBA" id="ARBA00022737"/>
    </source>
</evidence>
<dbReference type="GO" id="GO:0008013">
    <property type="term" value="F:beta-catenin binding"/>
    <property type="evidence" value="ECO:0007669"/>
    <property type="project" value="TreeGrafter"/>
</dbReference>
<keyword evidence="20" id="KW-1185">Reference proteome</keyword>
<evidence type="ECO:0000256" key="1">
    <source>
        <dbReference type="ARBA" id="ARBA00004251"/>
    </source>
</evidence>
<evidence type="ECO:0000256" key="7">
    <source>
        <dbReference type="ARBA" id="ARBA00022837"/>
    </source>
</evidence>
<organism evidence="19 20">
    <name type="scientific">Neolamprologus brichardi</name>
    <name type="common">Fairy cichlid</name>
    <name type="synonym">Lamprologus brichardi</name>
    <dbReference type="NCBI Taxonomy" id="32507"/>
    <lineage>
        <taxon>Eukaryota</taxon>
        <taxon>Metazoa</taxon>
        <taxon>Chordata</taxon>
        <taxon>Craniata</taxon>
        <taxon>Vertebrata</taxon>
        <taxon>Euteleostomi</taxon>
        <taxon>Actinopterygii</taxon>
        <taxon>Neopterygii</taxon>
        <taxon>Teleostei</taxon>
        <taxon>Neoteleostei</taxon>
        <taxon>Acanthomorphata</taxon>
        <taxon>Ovalentaria</taxon>
        <taxon>Cichlomorphae</taxon>
        <taxon>Cichliformes</taxon>
        <taxon>Cichlidae</taxon>
        <taxon>African cichlids</taxon>
        <taxon>Pseudocrenilabrinae</taxon>
        <taxon>Lamprologini</taxon>
        <taxon>Neolamprologus</taxon>
    </lineage>
</organism>
<dbReference type="GO" id="GO:0034332">
    <property type="term" value="P:adherens junction organization"/>
    <property type="evidence" value="ECO:0007669"/>
    <property type="project" value="TreeGrafter"/>
</dbReference>
<dbReference type="PROSITE" id="PS00232">
    <property type="entry name" value="CADHERIN_1"/>
    <property type="match status" value="1"/>
</dbReference>
<feature type="domain" description="Cadherin" evidence="18">
    <location>
        <begin position="262"/>
        <end position="376"/>
    </location>
</feature>
<dbReference type="GO" id="GO:0016342">
    <property type="term" value="C:catenin complex"/>
    <property type="evidence" value="ECO:0007669"/>
    <property type="project" value="TreeGrafter"/>
</dbReference>
<dbReference type="Gene3D" id="2.60.40.60">
    <property type="entry name" value="Cadherins"/>
    <property type="match status" value="5"/>
</dbReference>
<dbReference type="FunFam" id="2.60.40.60:FF:000515">
    <property type="entry name" value="Uncharacterized protein"/>
    <property type="match status" value="1"/>
</dbReference>
<dbReference type="FunFam" id="2.60.40.60:FF:000009">
    <property type="entry name" value="Cadherin 24"/>
    <property type="match status" value="1"/>
</dbReference>
<evidence type="ECO:0000313" key="20">
    <source>
        <dbReference type="Proteomes" id="UP000261580"/>
    </source>
</evidence>
<keyword evidence="4" id="KW-0479">Metal-binding</keyword>
<proteinExistence type="predicted"/>
<evidence type="ECO:0000256" key="4">
    <source>
        <dbReference type="ARBA" id="ARBA00022723"/>
    </source>
</evidence>
<keyword evidence="11" id="KW-0325">Glycoprotein</keyword>
<feature type="domain" description="Cadherin" evidence="18">
    <location>
        <begin position="72"/>
        <end position="152"/>
    </location>
</feature>
<keyword evidence="10" id="KW-0472">Membrane</keyword>
<keyword evidence="8 14" id="KW-0130">Cell adhesion</keyword>
<dbReference type="GO" id="GO:0044331">
    <property type="term" value="P:cell-cell adhesion mediated by cadherin"/>
    <property type="evidence" value="ECO:0007669"/>
    <property type="project" value="TreeGrafter"/>
</dbReference>
<dbReference type="PANTHER" id="PTHR24027">
    <property type="entry name" value="CADHERIN-23"/>
    <property type="match status" value="1"/>
</dbReference>
<dbReference type="Pfam" id="PF00028">
    <property type="entry name" value="Cadherin"/>
    <property type="match status" value="5"/>
</dbReference>
<comment type="subcellular location">
    <subcellularLocation>
        <location evidence="1 14">Cell membrane</location>
        <topology evidence="1 14">Single-pass type I membrane protein</topology>
    </subcellularLocation>
</comment>
<dbReference type="GO" id="GO:0002009">
    <property type="term" value="P:morphogenesis of an epithelium"/>
    <property type="evidence" value="ECO:0007669"/>
    <property type="project" value="UniProtKB-ARBA"/>
</dbReference>
<dbReference type="FunFam" id="2.60.40.60:FF:000008">
    <property type="entry name" value="Cadherin 24"/>
    <property type="match status" value="1"/>
</dbReference>
<dbReference type="GO" id="GO:0007043">
    <property type="term" value="P:cell-cell junction assembly"/>
    <property type="evidence" value="ECO:0007669"/>
    <property type="project" value="TreeGrafter"/>
</dbReference>
<dbReference type="CDD" id="cd11304">
    <property type="entry name" value="Cadherin_repeat"/>
    <property type="match status" value="5"/>
</dbReference>
<name>A0A3Q4HH22_NEOBR</name>
<evidence type="ECO:0000256" key="2">
    <source>
        <dbReference type="ARBA" id="ARBA00022475"/>
    </source>
</evidence>
<comment type="function">
    <text evidence="15">Cadherins are calcium-dependent cell adhesion proteins.</text>
</comment>
<keyword evidence="7 13" id="KW-0106">Calcium</keyword>
<dbReference type="PRINTS" id="PR00205">
    <property type="entry name" value="CADHERIN"/>
</dbReference>
<dbReference type="InterPro" id="IPR039808">
    <property type="entry name" value="Cadherin"/>
</dbReference>
<reference evidence="19" key="2">
    <citation type="submission" date="2025-09" db="UniProtKB">
        <authorList>
            <consortium name="Ensembl"/>
        </authorList>
    </citation>
    <scope>IDENTIFICATION</scope>
</reference>
<dbReference type="InterPro" id="IPR000233">
    <property type="entry name" value="Cadherin_Y-type_LIR"/>
</dbReference>
<feature type="domain" description="Cadherin" evidence="18">
    <location>
        <begin position="377"/>
        <end position="477"/>
    </location>
</feature>
<dbReference type="SUPFAM" id="SSF49313">
    <property type="entry name" value="Cadherin-like"/>
    <property type="match status" value="5"/>
</dbReference>
<reference evidence="19" key="1">
    <citation type="submission" date="2025-08" db="UniProtKB">
        <authorList>
            <consortium name="Ensembl"/>
        </authorList>
    </citation>
    <scope>IDENTIFICATION</scope>
</reference>
<evidence type="ECO:0000259" key="18">
    <source>
        <dbReference type="PROSITE" id="PS50268"/>
    </source>
</evidence>
<dbReference type="GO" id="GO:0005509">
    <property type="term" value="F:calcium ion binding"/>
    <property type="evidence" value="ECO:0007669"/>
    <property type="project" value="UniProtKB-UniRule"/>
</dbReference>
<dbReference type="PROSITE" id="PS50268">
    <property type="entry name" value="CADHERIN_2"/>
    <property type="match status" value="5"/>
</dbReference>
<evidence type="ECO:0000256" key="16">
    <source>
        <dbReference type="SAM" id="MobiDB-lite"/>
    </source>
</evidence>
<feature type="domain" description="Cadherin" evidence="18">
    <location>
        <begin position="153"/>
        <end position="261"/>
    </location>
</feature>
<dbReference type="AlphaFoldDB" id="A0A3Q4HH22"/>
<evidence type="ECO:0000313" key="19">
    <source>
        <dbReference type="Ensembl" id="ENSNBRP00000016307.1"/>
    </source>
</evidence>
<dbReference type="Ensembl" id="ENSNBRT00000016745.1">
    <property type="protein sequence ID" value="ENSNBRP00000016307.1"/>
    <property type="gene ID" value="ENSNBRG00000011895.1"/>
</dbReference>
<dbReference type="Gene3D" id="4.10.900.10">
    <property type="entry name" value="TCF3-CBD (Catenin binding domain)"/>
    <property type="match status" value="1"/>
</dbReference>
<dbReference type="GeneTree" id="ENSGT00940000166818"/>
<dbReference type="InterPro" id="IPR002126">
    <property type="entry name" value="Cadherin-like_dom"/>
</dbReference>